<dbReference type="InterPro" id="IPR024041">
    <property type="entry name" value="NH4_transpt_AmtB-like_dom"/>
</dbReference>
<dbReference type="GO" id="GO:0008519">
    <property type="term" value="F:ammonium channel activity"/>
    <property type="evidence" value="ECO:0007669"/>
    <property type="project" value="InterPro"/>
</dbReference>
<comment type="subcellular location">
    <subcellularLocation>
        <location evidence="1">Membrane</location>
        <topology evidence="1">Multi-pass membrane protein</topology>
    </subcellularLocation>
</comment>
<comment type="similarity">
    <text evidence="2">Belongs to the ammonia transporter channel (TC 1.A.11.2) family.</text>
</comment>
<feature type="transmembrane region" description="Helical" evidence="9">
    <location>
        <begin position="166"/>
        <end position="184"/>
    </location>
</feature>
<dbReference type="PANTHER" id="PTHR43029">
    <property type="entry name" value="AMMONIUM TRANSPORTER MEP2"/>
    <property type="match status" value="1"/>
</dbReference>
<feature type="domain" description="Ammonium transporter AmtB-like" evidence="10">
    <location>
        <begin position="189"/>
        <end position="253"/>
    </location>
</feature>
<reference evidence="12" key="2">
    <citation type="submission" date="2015-01" db="EMBL/GenBank/DDBJ databases">
        <title>Evolutionary Origins and Diversification of the Mycorrhizal Mutualists.</title>
        <authorList>
            <consortium name="DOE Joint Genome Institute"/>
            <consortium name="Mycorrhizal Genomics Consortium"/>
            <person name="Kohler A."/>
            <person name="Kuo A."/>
            <person name="Nagy L.G."/>
            <person name="Floudas D."/>
            <person name="Copeland A."/>
            <person name="Barry K.W."/>
            <person name="Cichocki N."/>
            <person name="Veneault-Fourrey C."/>
            <person name="LaButti K."/>
            <person name="Lindquist E.A."/>
            <person name="Lipzen A."/>
            <person name="Lundell T."/>
            <person name="Morin E."/>
            <person name="Murat C."/>
            <person name="Riley R."/>
            <person name="Ohm R."/>
            <person name="Sun H."/>
            <person name="Tunlid A."/>
            <person name="Henrissat B."/>
            <person name="Grigoriev I.V."/>
            <person name="Hibbett D.S."/>
            <person name="Martin F."/>
        </authorList>
    </citation>
    <scope>NUCLEOTIDE SEQUENCE [LARGE SCALE GENOMIC DNA]</scope>
    <source>
        <strain evidence="12">MUT 4182</strain>
    </source>
</reference>
<dbReference type="PANTHER" id="PTHR43029:SF10">
    <property type="entry name" value="AMMONIUM TRANSPORTER MEP2"/>
    <property type="match status" value="1"/>
</dbReference>
<dbReference type="HOGENOM" id="CLU_924994_0_0_1"/>
<evidence type="ECO:0000256" key="6">
    <source>
        <dbReference type="ARBA" id="ARBA00023136"/>
    </source>
</evidence>
<gene>
    <name evidence="11" type="ORF">M407DRAFT_10772</name>
</gene>
<evidence type="ECO:0000256" key="1">
    <source>
        <dbReference type="ARBA" id="ARBA00004141"/>
    </source>
</evidence>
<evidence type="ECO:0000256" key="5">
    <source>
        <dbReference type="ARBA" id="ARBA00022989"/>
    </source>
</evidence>
<accession>A0A0C3Q9J4</accession>
<evidence type="ECO:0000256" key="3">
    <source>
        <dbReference type="ARBA" id="ARBA00022448"/>
    </source>
</evidence>
<dbReference type="STRING" id="1051891.A0A0C3Q9J4"/>
<keyword evidence="3" id="KW-0813">Transport</keyword>
<reference evidence="11 12" key="1">
    <citation type="submission" date="2014-04" db="EMBL/GenBank/DDBJ databases">
        <authorList>
            <consortium name="DOE Joint Genome Institute"/>
            <person name="Kuo A."/>
            <person name="Girlanda M."/>
            <person name="Perotto S."/>
            <person name="Kohler A."/>
            <person name="Nagy L.G."/>
            <person name="Floudas D."/>
            <person name="Copeland A."/>
            <person name="Barry K.W."/>
            <person name="Cichocki N."/>
            <person name="Veneault-Fourrey C."/>
            <person name="LaButti K."/>
            <person name="Lindquist E.A."/>
            <person name="Lipzen A."/>
            <person name="Lundell T."/>
            <person name="Morin E."/>
            <person name="Murat C."/>
            <person name="Sun H."/>
            <person name="Tunlid A."/>
            <person name="Henrissat B."/>
            <person name="Grigoriev I.V."/>
            <person name="Hibbett D.S."/>
            <person name="Martin F."/>
            <person name="Nordberg H.P."/>
            <person name="Cantor M.N."/>
            <person name="Hua S.X."/>
        </authorList>
    </citation>
    <scope>NUCLEOTIDE SEQUENCE [LARGE SCALE GENOMIC DNA]</scope>
    <source>
        <strain evidence="11 12">MUT 4182</strain>
    </source>
</reference>
<dbReference type="EMBL" id="KN823166">
    <property type="protein sequence ID" value="KIO20649.1"/>
    <property type="molecule type" value="Genomic_DNA"/>
</dbReference>
<protein>
    <recommendedName>
        <fullName evidence="10">Ammonium transporter AmtB-like domain-containing protein</fullName>
    </recommendedName>
</protein>
<keyword evidence="4 9" id="KW-0812">Transmembrane</keyword>
<evidence type="ECO:0000256" key="7">
    <source>
        <dbReference type="ARBA" id="ARBA00023177"/>
    </source>
</evidence>
<evidence type="ECO:0000256" key="8">
    <source>
        <dbReference type="SAM" id="MobiDB-lite"/>
    </source>
</evidence>
<keyword evidence="5 9" id="KW-1133">Transmembrane helix</keyword>
<dbReference type="SUPFAM" id="SSF111352">
    <property type="entry name" value="Ammonium transporter"/>
    <property type="match status" value="1"/>
</dbReference>
<dbReference type="AlphaFoldDB" id="A0A0C3Q9J4"/>
<feature type="transmembrane region" description="Helical" evidence="9">
    <location>
        <begin position="204"/>
        <end position="224"/>
    </location>
</feature>
<feature type="compositionally biased region" description="Basic and acidic residues" evidence="8">
    <location>
        <begin position="283"/>
        <end position="301"/>
    </location>
</feature>
<keyword evidence="12" id="KW-1185">Reference proteome</keyword>
<feature type="region of interest" description="Disordered" evidence="8">
    <location>
        <begin position="267"/>
        <end position="301"/>
    </location>
</feature>
<name>A0A0C3Q9J4_9AGAM</name>
<proteinExistence type="inferred from homology"/>
<keyword evidence="7" id="KW-0924">Ammonia transport</keyword>
<dbReference type="Pfam" id="PF00909">
    <property type="entry name" value="Ammonium_transp"/>
    <property type="match status" value="1"/>
</dbReference>
<evidence type="ECO:0000259" key="10">
    <source>
        <dbReference type="Pfam" id="PF00909"/>
    </source>
</evidence>
<dbReference type="GO" id="GO:0005886">
    <property type="term" value="C:plasma membrane"/>
    <property type="evidence" value="ECO:0007669"/>
    <property type="project" value="TreeGrafter"/>
</dbReference>
<evidence type="ECO:0000313" key="12">
    <source>
        <dbReference type="Proteomes" id="UP000054248"/>
    </source>
</evidence>
<dbReference type="Gene3D" id="1.10.3430.10">
    <property type="entry name" value="Ammonium transporter AmtB like domains"/>
    <property type="match status" value="1"/>
</dbReference>
<dbReference type="Proteomes" id="UP000054248">
    <property type="component" value="Unassembled WGS sequence"/>
</dbReference>
<evidence type="ECO:0000256" key="2">
    <source>
        <dbReference type="ARBA" id="ARBA00005887"/>
    </source>
</evidence>
<dbReference type="InterPro" id="IPR001905">
    <property type="entry name" value="Ammonium_transpt"/>
</dbReference>
<dbReference type="InterPro" id="IPR029020">
    <property type="entry name" value="Ammonium/urea_transptr"/>
</dbReference>
<evidence type="ECO:0000256" key="9">
    <source>
        <dbReference type="SAM" id="Phobius"/>
    </source>
</evidence>
<sequence length="301" mass="33649">MALAKCSKPWSNVVQRLQGRPPRHRQRILASIQSTIVQRSTEQRNASGGSTQLPSSSPSLYLVVRRSAYPSNRIHSKPAIYSMDLEPAHTGNRRERLCLGYCLGRTRRVTAGCSDPKAIVDITRPNEYRAGFIYVNGPPISSFRDDLKLGVKYVATWNRGGLMNEFITVTNLAASVGGLTWMLWDWRVEGWLDRNWVQLGYQLADTTAGISYSLVMTTIILWIMHFIPGCRLRTDEESEIIRIDDAEMGEFAYDYVAVDTELDPKAELADAPDHGRGGAGNIEESHSHPHSIEHEKVGPPA</sequence>
<organism evidence="11 12">
    <name type="scientific">Tulasnella calospora MUT 4182</name>
    <dbReference type="NCBI Taxonomy" id="1051891"/>
    <lineage>
        <taxon>Eukaryota</taxon>
        <taxon>Fungi</taxon>
        <taxon>Dikarya</taxon>
        <taxon>Basidiomycota</taxon>
        <taxon>Agaricomycotina</taxon>
        <taxon>Agaricomycetes</taxon>
        <taxon>Cantharellales</taxon>
        <taxon>Tulasnellaceae</taxon>
        <taxon>Tulasnella</taxon>
    </lineage>
</organism>
<keyword evidence="6 9" id="KW-0472">Membrane</keyword>
<evidence type="ECO:0000256" key="4">
    <source>
        <dbReference type="ARBA" id="ARBA00022692"/>
    </source>
</evidence>
<evidence type="ECO:0000313" key="11">
    <source>
        <dbReference type="EMBL" id="KIO20649.1"/>
    </source>
</evidence>
<feature type="compositionally biased region" description="Basic and acidic residues" evidence="8">
    <location>
        <begin position="267"/>
        <end position="276"/>
    </location>
</feature>
<dbReference type="OrthoDB" id="3264418at2759"/>